<evidence type="ECO:0000256" key="5">
    <source>
        <dbReference type="ARBA" id="ARBA00023237"/>
    </source>
</evidence>
<dbReference type="InterPro" id="IPR033985">
    <property type="entry name" value="SusD-like_N"/>
</dbReference>
<proteinExistence type="inferred from homology"/>
<name>A0ABV6HLW3_9SPHI</name>
<dbReference type="CDD" id="cd08977">
    <property type="entry name" value="SusD"/>
    <property type="match status" value="1"/>
</dbReference>
<dbReference type="EMBL" id="JBHLWO010000002">
    <property type="protein sequence ID" value="MFC0319884.1"/>
    <property type="molecule type" value="Genomic_DNA"/>
</dbReference>
<feature type="chain" id="PRO_5045376353" evidence="6">
    <location>
        <begin position="26"/>
        <end position="457"/>
    </location>
</feature>
<dbReference type="Proteomes" id="UP001589774">
    <property type="component" value="Unassembled WGS sequence"/>
</dbReference>
<feature type="domain" description="SusD-like N-terminal" evidence="8">
    <location>
        <begin position="105"/>
        <end position="222"/>
    </location>
</feature>
<feature type="domain" description="RagB/SusD" evidence="7">
    <location>
        <begin position="316"/>
        <end position="456"/>
    </location>
</feature>
<dbReference type="PROSITE" id="PS51257">
    <property type="entry name" value="PROKAR_LIPOPROTEIN"/>
    <property type="match status" value="1"/>
</dbReference>
<comment type="subcellular location">
    <subcellularLocation>
        <location evidence="1">Cell outer membrane</location>
    </subcellularLocation>
</comment>
<protein>
    <submittedName>
        <fullName evidence="9">RagB/SusD family nutrient uptake outer membrane protein</fullName>
    </submittedName>
</protein>
<evidence type="ECO:0000256" key="1">
    <source>
        <dbReference type="ARBA" id="ARBA00004442"/>
    </source>
</evidence>
<dbReference type="Pfam" id="PF14322">
    <property type="entry name" value="SusD-like_3"/>
    <property type="match status" value="1"/>
</dbReference>
<keyword evidence="4" id="KW-0472">Membrane</keyword>
<organism evidence="9 10">
    <name type="scientific">Olivibacter oleidegradans</name>
    <dbReference type="NCBI Taxonomy" id="760123"/>
    <lineage>
        <taxon>Bacteria</taxon>
        <taxon>Pseudomonadati</taxon>
        <taxon>Bacteroidota</taxon>
        <taxon>Sphingobacteriia</taxon>
        <taxon>Sphingobacteriales</taxon>
        <taxon>Sphingobacteriaceae</taxon>
        <taxon>Olivibacter</taxon>
    </lineage>
</organism>
<comment type="similarity">
    <text evidence="2">Belongs to the SusD family.</text>
</comment>
<feature type="signal peptide" evidence="6">
    <location>
        <begin position="1"/>
        <end position="25"/>
    </location>
</feature>
<evidence type="ECO:0000313" key="9">
    <source>
        <dbReference type="EMBL" id="MFC0319884.1"/>
    </source>
</evidence>
<keyword evidence="3 6" id="KW-0732">Signal</keyword>
<dbReference type="SUPFAM" id="SSF48452">
    <property type="entry name" value="TPR-like"/>
    <property type="match status" value="1"/>
</dbReference>
<gene>
    <name evidence="9" type="ORF">ACFFI0_16290</name>
</gene>
<accession>A0ABV6HLW3</accession>
<dbReference type="InterPro" id="IPR012944">
    <property type="entry name" value="SusD_RagB_dom"/>
</dbReference>
<evidence type="ECO:0000256" key="2">
    <source>
        <dbReference type="ARBA" id="ARBA00006275"/>
    </source>
</evidence>
<evidence type="ECO:0000259" key="7">
    <source>
        <dbReference type="Pfam" id="PF07980"/>
    </source>
</evidence>
<dbReference type="Gene3D" id="1.25.40.390">
    <property type="match status" value="1"/>
</dbReference>
<evidence type="ECO:0000256" key="3">
    <source>
        <dbReference type="ARBA" id="ARBA00022729"/>
    </source>
</evidence>
<dbReference type="RefSeq" id="WP_165446939.1">
    <property type="nucleotide sequence ID" value="NZ_JBHLWO010000002.1"/>
</dbReference>
<keyword evidence="10" id="KW-1185">Reference proteome</keyword>
<dbReference type="Pfam" id="PF07980">
    <property type="entry name" value="SusD_RagB"/>
    <property type="match status" value="1"/>
</dbReference>
<dbReference type="InterPro" id="IPR011990">
    <property type="entry name" value="TPR-like_helical_dom_sf"/>
</dbReference>
<keyword evidence="5" id="KW-0998">Cell outer membrane</keyword>
<comment type="caution">
    <text evidence="9">The sequence shown here is derived from an EMBL/GenBank/DDBJ whole genome shotgun (WGS) entry which is preliminary data.</text>
</comment>
<sequence length="457" mass="51801">MKLYSYLKILLLGGLAMSSSCSSFVDIPLPENEILTERIFENEETARTAMAGVYSQIMGANLHLASGGLSVYMGLAADELLNTAPNTVADAFAQNALTSNLSTIGANFWNSSYNLIYHLNTIIEGLSDNSRLTEQARTELLAEAKLLRAFYFFYLVNLFGDIPIPISSDFRFNAKLSRASSNDVYELILDDLTYAASNLNNNHIGAYPSAMAAKAMLARVHLYREEFEAAFQLSNEVIESRRFELDSTSGVFLDNSPETIWAMKPLQGNPRNTVEGNVFIPASATARPNYTLYEGLVISYDEKDRRKRDWIGERTIGEETYHYPYKYKLRDGSRYEENNIIIRLAEMYLIRAESLVRTGNLMAAATDLNIVRHRAGIDPIDATNFSAEQMINEILNERKRELFAEWAHRWFDLKRTNRIDQVLGTLKPTWRSFAAQLPIPLTEINRNPQLKQNEGYD</sequence>
<evidence type="ECO:0000256" key="6">
    <source>
        <dbReference type="SAM" id="SignalP"/>
    </source>
</evidence>
<evidence type="ECO:0000256" key="4">
    <source>
        <dbReference type="ARBA" id="ARBA00023136"/>
    </source>
</evidence>
<evidence type="ECO:0000313" key="10">
    <source>
        <dbReference type="Proteomes" id="UP001589774"/>
    </source>
</evidence>
<evidence type="ECO:0000259" key="8">
    <source>
        <dbReference type="Pfam" id="PF14322"/>
    </source>
</evidence>
<reference evidence="9 10" key="1">
    <citation type="submission" date="2024-09" db="EMBL/GenBank/DDBJ databases">
        <authorList>
            <person name="Sun Q."/>
            <person name="Mori K."/>
        </authorList>
    </citation>
    <scope>NUCLEOTIDE SEQUENCE [LARGE SCALE GENOMIC DNA]</scope>
    <source>
        <strain evidence="9 10">CCM 7765</strain>
    </source>
</reference>